<evidence type="ECO:0000313" key="4">
    <source>
        <dbReference type="EMBL" id="MFD1032390.1"/>
    </source>
</evidence>
<keyword evidence="1" id="KW-0175">Coiled coil</keyword>
<feature type="coiled-coil region" evidence="1">
    <location>
        <begin position="407"/>
        <end position="489"/>
    </location>
</feature>
<dbReference type="InterPro" id="IPR045055">
    <property type="entry name" value="DNA2/NAM7-like"/>
</dbReference>
<dbReference type="CDD" id="cd17934">
    <property type="entry name" value="DEXXQc_Upf1-like"/>
    <property type="match status" value="1"/>
</dbReference>
<accession>A0ABW3LEA8</accession>
<dbReference type="InterPro" id="IPR041677">
    <property type="entry name" value="DNA2/NAM7_AAA_11"/>
</dbReference>
<proteinExistence type="predicted"/>
<dbReference type="InterPro" id="IPR041679">
    <property type="entry name" value="DNA2/NAM7-like_C"/>
</dbReference>
<dbReference type="Proteomes" id="UP001597109">
    <property type="component" value="Unassembled WGS sequence"/>
</dbReference>
<dbReference type="InterPro" id="IPR047187">
    <property type="entry name" value="SF1_C_Upf1"/>
</dbReference>
<reference evidence="5" key="1">
    <citation type="journal article" date="2019" name="Int. J. Syst. Evol. Microbiol.">
        <title>The Global Catalogue of Microorganisms (GCM) 10K type strain sequencing project: providing services to taxonomists for standard genome sequencing and annotation.</title>
        <authorList>
            <consortium name="The Broad Institute Genomics Platform"/>
            <consortium name="The Broad Institute Genome Sequencing Center for Infectious Disease"/>
            <person name="Wu L."/>
            <person name="Ma J."/>
        </authorList>
    </citation>
    <scope>NUCLEOTIDE SEQUENCE [LARGE SCALE GENOMIC DNA]</scope>
    <source>
        <strain evidence="5">CCUG 56756</strain>
    </source>
</reference>
<evidence type="ECO:0000259" key="3">
    <source>
        <dbReference type="Pfam" id="PF13087"/>
    </source>
</evidence>
<dbReference type="SUPFAM" id="SSF52540">
    <property type="entry name" value="P-loop containing nucleoside triphosphate hydrolases"/>
    <property type="match status" value="1"/>
</dbReference>
<dbReference type="PANTHER" id="PTHR10887">
    <property type="entry name" value="DNA2/NAM7 HELICASE FAMILY"/>
    <property type="match status" value="1"/>
</dbReference>
<dbReference type="EMBL" id="JBHTKI010000020">
    <property type="protein sequence ID" value="MFD1032390.1"/>
    <property type="molecule type" value="Genomic_DNA"/>
</dbReference>
<evidence type="ECO:0000259" key="2">
    <source>
        <dbReference type="Pfam" id="PF13086"/>
    </source>
</evidence>
<comment type="caution">
    <text evidence="4">The sequence shown here is derived from an EMBL/GenBank/DDBJ whole genome shotgun (WGS) entry which is preliminary data.</text>
</comment>
<evidence type="ECO:0000313" key="5">
    <source>
        <dbReference type="Proteomes" id="UP001597109"/>
    </source>
</evidence>
<keyword evidence="4" id="KW-0347">Helicase</keyword>
<dbReference type="GO" id="GO:0004386">
    <property type="term" value="F:helicase activity"/>
    <property type="evidence" value="ECO:0007669"/>
    <property type="project" value="UniProtKB-KW"/>
</dbReference>
<sequence length="1254" mass="142781">MVQAQTNTYKTSIRITKTASEKMRGFGISERSFFNGAKPFNLFMERYPSGTDGSLSVALFLGPEQAKRVADNVDGIIVLHCVFRNHQLLVANVTLRKAYQSIGTNWQREESVVFTDSRDPVPVAFINLINRMTPAKERSEYVKKRISSWEGYLKIQEQGMDIPDIKSVYSNLAFSHDFSRITLTGCQMNDKEWKSLRNLSVRLTGIDGDVGTVLKASKRNVEIELNNYIIKQMREKGHSLAKKEVVFSNFAALSQIRRLRQGFTNLEKGLAVNPQLDRLLFEEKPTVAPLKALEKLTYQNRLNEFQQQAVSGAIAAEDLYVIQGPPGTGKTTVISEICLQNAKKGLRTLVASQSNLAVDNALGRLLTNKDIRILRVGRTESIEEEGKKFIEENVGQYWKDSTLNEITEQYEMRKKREVELAENLEATERAYAELQPVVESLKQAVADKKDAAEKQKDIENLLNKERHKLEAFDLQREQSLQEKAESEQKLVALATSIAEDQELVESEKNLDWYEQELERVGAVIEQLGQALHHQQLEAEMADKKRKMAVITEELEKVRGLIGDKVGALEVIESIKKVDGLLELMAQQEIEETTAITYSMGKLDLIRDKMKERKQLEKLNDSLTAAIGYVEKLLAPAGIALDKVRDKAVASGEAFTLADIEEFLDKLRAFLKSSPSIDSAALGKVLTGLYKRQNELWRRGAELKPADVYIDNSKRSFQELKRAIGGELLKQQQQSTALDRKWSEKLDGVQQELNSLAQRAEQLSVTIDIPADIESAIREQKTVLQALNRDKASFEQLGQRLEKLQREQLQESAALGHVQKRIAEINAVLEQTLERIAINEREQEALQLILSSDPEAEYERTAKRIASLSFDMESLKQEQKNLPLMQTIQKKWLELLADANDHDLDEIRKLYIKHANVIGTTCVASARKDFIDNYPEFDVVIIDEVSKATPPELLLPMLKGKKIILVGDHHQLPPLLGNDTLEETLEEMIRENSGFEEKRELEKLLEESLFERLYKNLPESNKTMLAIQYRMHEDIMETISPFYKFDNDQLQCGLEDSDRDRDHFLESPGIKRSNHLMWLDLPNEPAYFEERMSGGKSLYNSAELQEISRLLTELNGAVSEAKDAGRIDANELKTVGVISFYGEQVKRLQRMIDQELRLPHLTIRTGTVDRFQGSEMEIILLSMVRNNQNNHGDIGFAKDYRRLNVALSRAKQMLVMIGSSDMFTKRAKKEETKRMYRHVLETVKKKNGLKVLQKG</sequence>
<gene>
    <name evidence="4" type="ORF">ACFQ1X_13195</name>
</gene>
<dbReference type="CDD" id="cd18808">
    <property type="entry name" value="SF1_C_Upf1"/>
    <property type="match status" value="1"/>
</dbReference>
<dbReference type="Pfam" id="PF13086">
    <property type="entry name" value="AAA_11"/>
    <property type="match status" value="2"/>
</dbReference>
<dbReference type="RefSeq" id="WP_144840777.1">
    <property type="nucleotide sequence ID" value="NZ_JBHTKI010000020.1"/>
</dbReference>
<keyword evidence="4" id="KW-0547">Nucleotide-binding</keyword>
<feature type="coiled-coil region" evidence="1">
    <location>
        <begin position="745"/>
        <end position="806"/>
    </location>
</feature>
<evidence type="ECO:0000256" key="1">
    <source>
        <dbReference type="SAM" id="Coils"/>
    </source>
</evidence>
<feature type="domain" description="DNA2/NAM7 helicase helicase" evidence="2">
    <location>
        <begin position="806"/>
        <end position="974"/>
    </location>
</feature>
<keyword evidence="5" id="KW-1185">Reference proteome</keyword>
<dbReference type="InterPro" id="IPR027417">
    <property type="entry name" value="P-loop_NTPase"/>
</dbReference>
<organism evidence="4 5">
    <name type="scientific">Metaplanococcus flavidus</name>
    <dbReference type="NCBI Taxonomy" id="569883"/>
    <lineage>
        <taxon>Bacteria</taxon>
        <taxon>Bacillati</taxon>
        <taxon>Bacillota</taxon>
        <taxon>Bacilli</taxon>
        <taxon>Bacillales</taxon>
        <taxon>Caryophanaceae</taxon>
        <taxon>Metaplanococcus</taxon>
    </lineage>
</organism>
<dbReference type="Gene3D" id="3.40.50.300">
    <property type="entry name" value="P-loop containing nucleotide triphosphate hydrolases"/>
    <property type="match status" value="3"/>
</dbReference>
<keyword evidence="4" id="KW-0067">ATP-binding</keyword>
<dbReference type="Pfam" id="PF13087">
    <property type="entry name" value="AAA_12"/>
    <property type="match status" value="1"/>
</dbReference>
<protein>
    <submittedName>
        <fullName evidence="4">DEAD/DEAH box helicase</fullName>
    </submittedName>
</protein>
<feature type="domain" description="DNA2/NAM7 helicase-like C-terminal" evidence="3">
    <location>
        <begin position="1004"/>
        <end position="1219"/>
    </location>
</feature>
<dbReference type="PANTHER" id="PTHR10887:SF495">
    <property type="entry name" value="HELICASE SENATAXIN ISOFORM X1-RELATED"/>
    <property type="match status" value="1"/>
</dbReference>
<name>A0ABW3LEA8_9BACL</name>
<feature type="domain" description="DNA2/NAM7 helicase helicase" evidence="2">
    <location>
        <begin position="302"/>
        <end position="509"/>
    </location>
</feature>
<keyword evidence="4" id="KW-0378">Hydrolase</keyword>